<evidence type="ECO:0000256" key="1">
    <source>
        <dbReference type="SAM" id="Phobius"/>
    </source>
</evidence>
<keyword evidence="1" id="KW-0472">Membrane</keyword>
<evidence type="ECO:0000313" key="2">
    <source>
        <dbReference type="EMBL" id="MDF9914207.1"/>
    </source>
</evidence>
<evidence type="ECO:0000313" key="3">
    <source>
        <dbReference type="Proteomes" id="UP001152867"/>
    </source>
</evidence>
<feature type="transmembrane region" description="Helical" evidence="1">
    <location>
        <begin position="12"/>
        <end position="35"/>
    </location>
</feature>
<evidence type="ECO:0008006" key="4">
    <source>
        <dbReference type="Google" id="ProtNLM"/>
    </source>
</evidence>
<accession>A0ABT6DBQ6</accession>
<proteinExistence type="predicted"/>
<dbReference type="RefSeq" id="WP_178942889.1">
    <property type="nucleotide sequence ID" value="NZ_JAIWJF010000002.1"/>
</dbReference>
<comment type="caution">
    <text evidence="2">The sequence shown here is derived from an EMBL/GenBank/DDBJ whole genome shotgun (WGS) entry which is preliminary data.</text>
</comment>
<keyword evidence="1" id="KW-1133">Transmembrane helix</keyword>
<keyword evidence="1" id="KW-0812">Transmembrane</keyword>
<dbReference type="Proteomes" id="UP001152867">
    <property type="component" value="Unassembled WGS sequence"/>
</dbReference>
<name>A0ABT6DBQ6_9LACO</name>
<sequence>MDKNKEPNILTSIFTIIFLIFVIGMSVHTIGHFFVNNSGATIVGNTYVTSGGKDYLKIKSKSTLSIVNYDLNTDNATWNDISYKRSGNRLLLDSDDLHNAFPNLENNVTEYIQLTKNAKKAIKVVKDDSGSLKVHLKLKQ</sequence>
<keyword evidence="3" id="KW-1185">Reference proteome</keyword>
<protein>
    <recommendedName>
        <fullName evidence="4">Adhesin domain-containing protein</fullName>
    </recommendedName>
</protein>
<dbReference type="EMBL" id="JANDJP010000009">
    <property type="protein sequence ID" value="MDF9914207.1"/>
    <property type="molecule type" value="Genomic_DNA"/>
</dbReference>
<organism evidence="2 3">
    <name type="scientific">Furfurilactobacillus milii</name>
    <dbReference type="NCBI Taxonomy" id="2888272"/>
    <lineage>
        <taxon>Bacteria</taxon>
        <taxon>Bacillati</taxon>
        <taxon>Bacillota</taxon>
        <taxon>Bacilli</taxon>
        <taxon>Lactobacillales</taxon>
        <taxon>Lactobacillaceae</taxon>
        <taxon>Furfurilactobacillus</taxon>
    </lineage>
</organism>
<reference evidence="2" key="1">
    <citation type="submission" date="2022-06" db="EMBL/GenBank/DDBJ databases">
        <title>Antifungal cultures and metabolites of lactic acid bacteria for use in dairy fermentations.</title>
        <authorList>
            <person name="Zhao Z."/>
            <person name="Gaenzle M."/>
        </authorList>
    </citation>
    <scope>NUCLEOTIDE SEQUENCE</scope>
    <source>
        <strain evidence="2">FUA3126</strain>
    </source>
</reference>
<gene>
    <name evidence="2" type="ORF">NNA32_08085</name>
</gene>